<dbReference type="Proteomes" id="UP001549921">
    <property type="component" value="Unassembled WGS sequence"/>
</dbReference>
<comment type="caution">
    <text evidence="10">The sequence shown here is derived from an EMBL/GenBank/DDBJ whole genome shotgun (WGS) entry which is preliminary data.</text>
</comment>
<dbReference type="SUPFAM" id="SSF53474">
    <property type="entry name" value="alpha/beta-Hydrolases"/>
    <property type="match status" value="1"/>
</dbReference>
<evidence type="ECO:0000256" key="9">
    <source>
        <dbReference type="SAM" id="Phobius"/>
    </source>
</evidence>
<reference evidence="10 11" key="1">
    <citation type="submission" date="2024-06" db="EMBL/GenBank/DDBJ databases">
        <title>A chromosome-level genome assembly of beet webworm, Loxostege sticticalis.</title>
        <authorList>
            <person name="Zhang Y."/>
        </authorList>
    </citation>
    <scope>NUCLEOTIDE SEQUENCE [LARGE SCALE GENOMIC DNA]</scope>
    <source>
        <strain evidence="10">AQ028</strain>
        <tissue evidence="10">Male pupae</tissue>
    </source>
</reference>
<evidence type="ECO:0000256" key="8">
    <source>
        <dbReference type="ARBA" id="ARBA00049527"/>
    </source>
</evidence>
<dbReference type="PANTHER" id="PTHR13390:SF0">
    <property type="entry name" value="LIPID DROPLET-ASSOCIATED HYDROLASE"/>
    <property type="match status" value="1"/>
</dbReference>
<sequence>MEVIKKLNHVQSRLLVWGDPFSKLASEVIVCITGNPGIIDFYYEFCSELHRDTELPVCLIGQSGHDIIPEQESCDLKDKGYLFDLNGQVEHKLDLINNHIHKGCRLHLIGHSIGAWMILESIQKSPHVMERVASINLLFPTLQEMAVTKNGFFVNTIRRIHTFALILLTLFNLLPDYFLRLIAKLYLKVKNLPSHFTSRLIKYVNPTIMEKVLFLGYDEMDRVRTLNTKAIETAKNVTNVIYSENDGWVPLKYMEDLKKFLPLQQMTEVPYTHEFVLKSSENVAAMVSKYIKMKKK</sequence>
<evidence type="ECO:0000256" key="2">
    <source>
        <dbReference type="ARBA" id="ARBA00008300"/>
    </source>
</evidence>
<organism evidence="10 11">
    <name type="scientific">Loxostege sticticalis</name>
    <name type="common">Beet webworm moth</name>
    <dbReference type="NCBI Taxonomy" id="481309"/>
    <lineage>
        <taxon>Eukaryota</taxon>
        <taxon>Metazoa</taxon>
        <taxon>Ecdysozoa</taxon>
        <taxon>Arthropoda</taxon>
        <taxon>Hexapoda</taxon>
        <taxon>Insecta</taxon>
        <taxon>Pterygota</taxon>
        <taxon>Neoptera</taxon>
        <taxon>Endopterygota</taxon>
        <taxon>Lepidoptera</taxon>
        <taxon>Glossata</taxon>
        <taxon>Ditrysia</taxon>
        <taxon>Pyraloidea</taxon>
        <taxon>Crambidae</taxon>
        <taxon>Pyraustinae</taxon>
        <taxon>Loxostege</taxon>
    </lineage>
</organism>
<keyword evidence="5" id="KW-0378">Hydrolase</keyword>
<keyword evidence="9" id="KW-1133">Transmembrane helix</keyword>
<evidence type="ECO:0000256" key="1">
    <source>
        <dbReference type="ARBA" id="ARBA00004502"/>
    </source>
</evidence>
<dbReference type="PANTHER" id="PTHR13390">
    <property type="entry name" value="LIPASE"/>
    <property type="match status" value="1"/>
</dbReference>
<evidence type="ECO:0000256" key="4">
    <source>
        <dbReference type="ARBA" id="ARBA00022677"/>
    </source>
</evidence>
<dbReference type="Pfam" id="PF10230">
    <property type="entry name" value="LIDHydrolase"/>
    <property type="match status" value="1"/>
</dbReference>
<evidence type="ECO:0000313" key="10">
    <source>
        <dbReference type="EMBL" id="KAL0850939.1"/>
    </source>
</evidence>
<dbReference type="Gene3D" id="3.40.50.1820">
    <property type="entry name" value="alpha/beta hydrolase"/>
    <property type="match status" value="1"/>
</dbReference>
<evidence type="ECO:0000256" key="5">
    <source>
        <dbReference type="ARBA" id="ARBA00022801"/>
    </source>
</evidence>
<keyword evidence="9" id="KW-0812">Transmembrane</keyword>
<evidence type="ECO:0000313" key="11">
    <source>
        <dbReference type="Proteomes" id="UP001549921"/>
    </source>
</evidence>
<dbReference type="GO" id="GO:0004771">
    <property type="term" value="F:sterol ester esterase activity"/>
    <property type="evidence" value="ECO:0007669"/>
    <property type="project" value="UniProtKB-EC"/>
</dbReference>
<evidence type="ECO:0000256" key="3">
    <source>
        <dbReference type="ARBA" id="ARBA00019242"/>
    </source>
</evidence>
<accession>A0ABD0TNR5</accession>
<dbReference type="EC" id="3.1.1.13" evidence="7"/>
<gene>
    <name evidence="10" type="ORF">ABMA28_006844</name>
</gene>
<protein>
    <recommendedName>
        <fullName evidence="3">Lipid droplet-associated hydrolase</fullName>
        <ecNumber evidence="7">3.1.1.13</ecNumber>
    </recommendedName>
    <alternativeName>
        <fullName evidence="6">Lipid droplet-associated serine hydrolase</fullName>
    </alternativeName>
</protein>
<dbReference type="AlphaFoldDB" id="A0ABD0TNR5"/>
<proteinExistence type="inferred from homology"/>
<comment type="catalytic activity">
    <reaction evidence="8">
        <text>a cholesterol ester + H2O = cholesterol + a fatty acid + H(+)</text>
        <dbReference type="Rhea" id="RHEA:36403"/>
        <dbReference type="ChEBI" id="CHEBI:15377"/>
        <dbReference type="ChEBI" id="CHEBI:15378"/>
        <dbReference type="ChEBI" id="CHEBI:16113"/>
        <dbReference type="ChEBI" id="CHEBI:17002"/>
        <dbReference type="ChEBI" id="CHEBI:28868"/>
        <dbReference type="EC" id="3.1.1.13"/>
    </reaction>
    <physiologicalReaction direction="left-to-right" evidence="8">
        <dbReference type="Rhea" id="RHEA:36404"/>
    </physiologicalReaction>
</comment>
<feature type="transmembrane region" description="Helical" evidence="9">
    <location>
        <begin position="160"/>
        <end position="179"/>
    </location>
</feature>
<evidence type="ECO:0000256" key="7">
    <source>
        <dbReference type="ARBA" id="ARBA00039150"/>
    </source>
</evidence>
<dbReference type="InterPro" id="IPR019363">
    <property type="entry name" value="LDAH"/>
</dbReference>
<dbReference type="EMBL" id="JBEDNZ010000002">
    <property type="protein sequence ID" value="KAL0850939.1"/>
    <property type="molecule type" value="Genomic_DNA"/>
</dbReference>
<comment type="subcellular location">
    <subcellularLocation>
        <location evidence="1">Lipid droplet</location>
    </subcellularLocation>
</comment>
<keyword evidence="4" id="KW-0551">Lipid droplet</keyword>
<evidence type="ECO:0000256" key="6">
    <source>
        <dbReference type="ARBA" id="ARBA00031924"/>
    </source>
</evidence>
<dbReference type="InterPro" id="IPR029058">
    <property type="entry name" value="AB_hydrolase_fold"/>
</dbReference>
<keyword evidence="9" id="KW-0472">Membrane</keyword>
<comment type="similarity">
    <text evidence="2">Belongs to the AB hydrolase superfamily. LDAH family.</text>
</comment>
<dbReference type="GO" id="GO:0005811">
    <property type="term" value="C:lipid droplet"/>
    <property type="evidence" value="ECO:0007669"/>
    <property type="project" value="UniProtKB-SubCell"/>
</dbReference>
<name>A0ABD0TNR5_LOXSC</name>